<dbReference type="Pfam" id="PF08613">
    <property type="entry name" value="Cyclin"/>
    <property type="match status" value="1"/>
</dbReference>
<dbReference type="STRING" id="1071383.J7S6M0"/>
<feature type="region of interest" description="Disordered" evidence="1">
    <location>
        <begin position="208"/>
        <end position="240"/>
    </location>
</feature>
<proteinExistence type="predicted"/>
<dbReference type="GO" id="GO:0000307">
    <property type="term" value="C:cyclin-dependent protein kinase holoenzyme complex"/>
    <property type="evidence" value="ECO:0007669"/>
    <property type="project" value="UniProtKB-ARBA"/>
</dbReference>
<evidence type="ECO:0000256" key="1">
    <source>
        <dbReference type="SAM" id="MobiDB-lite"/>
    </source>
</evidence>
<keyword evidence="3" id="KW-1185">Reference proteome</keyword>
<dbReference type="EMBL" id="HE978317">
    <property type="protein sequence ID" value="CCK69851.1"/>
    <property type="molecule type" value="Genomic_DNA"/>
</dbReference>
<dbReference type="RefSeq" id="XP_022464097.1">
    <property type="nucleotide sequence ID" value="XM_022607509.1"/>
</dbReference>
<dbReference type="Proteomes" id="UP000006310">
    <property type="component" value="Chromosome 4"/>
</dbReference>
<reference evidence="2 3" key="1">
    <citation type="journal article" date="2011" name="Proc. Natl. Acad. Sci. U.S.A.">
        <title>Evolutionary erosion of yeast sex chromosomes by mating-type switching accidents.</title>
        <authorList>
            <person name="Gordon J.L."/>
            <person name="Armisen D."/>
            <person name="Proux-Wera E."/>
            <person name="Oheigeartaigh S.S."/>
            <person name="Byrne K.P."/>
            <person name="Wolfe K.H."/>
        </authorList>
    </citation>
    <scope>NUCLEOTIDE SEQUENCE [LARGE SCALE GENOMIC DNA]</scope>
    <source>
        <strain evidence="3">ATCC MYA-139 / BCRC 22969 / CBS 8797 / CCRC 22969 / KCTC 17520 / NBRC 10181 / NCYC 3082</strain>
    </source>
</reference>
<organism evidence="2 3">
    <name type="scientific">Huiozyma naganishii (strain ATCC MYA-139 / BCRC 22969 / CBS 8797 / KCTC 17520 / NBRC 10181 / NCYC 3082 / Yp74L-3)</name>
    <name type="common">Yeast</name>
    <name type="synonym">Kazachstania naganishii</name>
    <dbReference type="NCBI Taxonomy" id="1071383"/>
    <lineage>
        <taxon>Eukaryota</taxon>
        <taxon>Fungi</taxon>
        <taxon>Dikarya</taxon>
        <taxon>Ascomycota</taxon>
        <taxon>Saccharomycotina</taxon>
        <taxon>Saccharomycetes</taxon>
        <taxon>Saccharomycetales</taxon>
        <taxon>Saccharomycetaceae</taxon>
        <taxon>Huiozyma</taxon>
    </lineage>
</organism>
<accession>J7S6M0</accession>
<protein>
    <submittedName>
        <fullName evidence="2">Uncharacterized protein</fullName>
    </submittedName>
</protein>
<dbReference type="GO" id="GO:0016538">
    <property type="term" value="F:cyclin-dependent protein serine/threonine kinase regulator activity"/>
    <property type="evidence" value="ECO:0007669"/>
    <property type="project" value="TreeGrafter"/>
</dbReference>
<reference evidence="3" key="2">
    <citation type="submission" date="2012-08" db="EMBL/GenBank/DDBJ databases">
        <title>Genome sequence of Kazachstania naganishii.</title>
        <authorList>
            <person name="Gordon J.L."/>
            <person name="Armisen D."/>
            <person name="Proux-Wera E."/>
            <person name="OhEigeartaigh S.S."/>
            <person name="Byrne K.P."/>
            <person name="Wolfe K.H."/>
        </authorList>
    </citation>
    <scope>NUCLEOTIDE SEQUENCE [LARGE SCALE GENOMIC DNA]</scope>
    <source>
        <strain evidence="3">ATCC MYA-139 / BCRC 22969 / CBS 8797 / CCRC 22969 / KCTC 17520 / NBRC 10181 / NCYC 3082</strain>
    </source>
</reference>
<dbReference type="InterPro" id="IPR013922">
    <property type="entry name" value="Cyclin_PHO80-like"/>
</dbReference>
<evidence type="ECO:0000313" key="2">
    <source>
        <dbReference type="EMBL" id="CCK69851.1"/>
    </source>
</evidence>
<dbReference type="AlphaFoldDB" id="J7S6M0"/>
<name>J7S6M0_HUIN7</name>
<dbReference type="eggNOG" id="KOG1674">
    <property type="taxonomic scope" value="Eukaryota"/>
</dbReference>
<gene>
    <name evidence="2" type="primary">KNAG0D00990</name>
    <name evidence="2" type="ordered locus">KNAG_0D00990</name>
</gene>
<dbReference type="Gene3D" id="1.10.472.10">
    <property type="entry name" value="Cyclin-like"/>
    <property type="match status" value="1"/>
</dbReference>
<evidence type="ECO:0000313" key="3">
    <source>
        <dbReference type="Proteomes" id="UP000006310"/>
    </source>
</evidence>
<dbReference type="GO" id="GO:0019901">
    <property type="term" value="F:protein kinase binding"/>
    <property type="evidence" value="ECO:0007669"/>
    <property type="project" value="InterPro"/>
</dbReference>
<dbReference type="HOGENOM" id="CLU_043984_0_0_1"/>
<dbReference type="GeneID" id="34525540"/>
<dbReference type="PANTHER" id="PTHR15615:SF123">
    <property type="entry name" value="PHO85 CYCLIN-10-RELATED"/>
    <property type="match status" value="1"/>
</dbReference>
<dbReference type="GO" id="GO:0005634">
    <property type="term" value="C:nucleus"/>
    <property type="evidence" value="ECO:0007669"/>
    <property type="project" value="TreeGrafter"/>
</dbReference>
<feature type="region of interest" description="Disordered" evidence="1">
    <location>
        <begin position="62"/>
        <end position="105"/>
    </location>
</feature>
<dbReference type="OMA" id="RIQSKCM"/>
<feature type="compositionally biased region" description="Basic and acidic residues" evidence="1">
    <location>
        <begin position="216"/>
        <end position="229"/>
    </location>
</feature>
<dbReference type="KEGG" id="kng:KNAG_0D00990"/>
<feature type="compositionally biased region" description="Polar residues" evidence="1">
    <location>
        <begin position="77"/>
        <end position="86"/>
    </location>
</feature>
<dbReference type="OrthoDB" id="5304883at2759"/>
<feature type="compositionally biased region" description="Polar residues" evidence="1">
    <location>
        <begin position="230"/>
        <end position="240"/>
    </location>
</feature>
<dbReference type="PANTHER" id="PTHR15615">
    <property type="match status" value="1"/>
</dbReference>
<sequence>MINRNSKASKGPLYNNSVLSDSMSELCDDEVRNSGLGGADTLDLPLKSSRLMQNSNFSDLDWDSIGEHSSNDHTKSGSDTPTNPGPSNKRVRFDEEDAAPAKSRADVEELLTTASEVNDFVGENLEKVNTLSVNGTPNGNTLYKLMSDVNTMGTTRTESLSNFDLSDTADDDPDLCALDSVKSNLLDNVETNIDNIIQDEDPSLSKKNVYCSTESESEHNRSGDLDKSGESGNSNDTLDATQKLSEINLSDFSEERCIESVREYLAKLNNGSAENVDGKLDETPLLYDPATISVEAGNIPVEEAIRNFDETLQLIEAFSQRDDMADAPSEEGESSMFDTFVMKKTASIGYHDFLERIQSKCMFGTIVYESATYLCALLLLRRDKETGSLRLKHKLVANTIHRIIIATIRIGVKLVEDFVHSHQYFCKVCGISKKLLSRLEVVLLLCLKDDRIVLTYERLASSVAVLHELRTYTTS</sequence>
<feature type="compositionally biased region" description="Basic and acidic residues" evidence="1">
    <location>
        <begin position="65"/>
        <end position="76"/>
    </location>
</feature>